<keyword evidence="12" id="KW-0325">Glycoprotein</keyword>
<dbReference type="InterPro" id="IPR020846">
    <property type="entry name" value="MFS_dom"/>
</dbReference>
<evidence type="ECO:0000313" key="29">
    <source>
        <dbReference type="EMBL" id="KAK7871344.1"/>
    </source>
</evidence>
<dbReference type="InterPro" id="IPR011701">
    <property type="entry name" value="MFS"/>
</dbReference>
<feature type="transmembrane region" description="Helical" evidence="27">
    <location>
        <begin position="119"/>
        <end position="139"/>
    </location>
</feature>
<feature type="transmembrane region" description="Helical" evidence="27">
    <location>
        <begin position="311"/>
        <end position="332"/>
    </location>
</feature>
<evidence type="ECO:0000259" key="28">
    <source>
        <dbReference type="PROSITE" id="PS50850"/>
    </source>
</evidence>
<evidence type="ECO:0000256" key="2">
    <source>
        <dbReference type="ARBA" id="ARBA00004554"/>
    </source>
</evidence>
<evidence type="ECO:0000256" key="9">
    <source>
        <dbReference type="ARBA" id="ARBA00022989"/>
    </source>
</evidence>
<evidence type="ECO:0000256" key="18">
    <source>
        <dbReference type="ARBA" id="ARBA00051403"/>
    </source>
</evidence>
<comment type="catalytic activity">
    <reaction evidence="19">
        <text>L-glutamate(out) = L-glutamate(in)</text>
        <dbReference type="Rhea" id="RHEA:66336"/>
        <dbReference type="ChEBI" id="CHEBI:29985"/>
    </reaction>
    <physiologicalReaction direction="left-to-right" evidence="19">
        <dbReference type="Rhea" id="RHEA:66337"/>
    </physiologicalReaction>
</comment>
<keyword evidence="13" id="KW-0458">Lysosome</keyword>
<keyword evidence="6" id="KW-1003">Cell membrane</keyword>
<accession>A0AAN9WD67</accession>
<evidence type="ECO:0000256" key="27">
    <source>
        <dbReference type="SAM" id="Phobius"/>
    </source>
</evidence>
<evidence type="ECO:0000256" key="10">
    <source>
        <dbReference type="ARBA" id="ARBA00023018"/>
    </source>
</evidence>
<evidence type="ECO:0000256" key="22">
    <source>
        <dbReference type="ARBA" id="ARBA00069713"/>
    </source>
</evidence>
<dbReference type="EMBL" id="JAZDUA010000041">
    <property type="protein sequence ID" value="KAK7871344.1"/>
    <property type="molecule type" value="Genomic_DNA"/>
</dbReference>
<dbReference type="CDD" id="cd17318">
    <property type="entry name" value="MFS_SLC17"/>
    <property type="match status" value="1"/>
</dbReference>
<evidence type="ECO:0000256" key="15">
    <source>
        <dbReference type="ARBA" id="ARBA00050101"/>
    </source>
</evidence>
<evidence type="ECO:0000256" key="25">
    <source>
        <dbReference type="ARBA" id="ARBA00081925"/>
    </source>
</evidence>
<comment type="catalytic activity">
    <reaction evidence="16">
        <text>L-aspartate(out) = L-aspartate(in)</text>
        <dbReference type="Rhea" id="RHEA:66332"/>
        <dbReference type="ChEBI" id="CHEBI:29991"/>
    </reaction>
    <physiologicalReaction direction="left-to-right" evidence="16">
        <dbReference type="Rhea" id="RHEA:66333"/>
    </physiologicalReaction>
</comment>
<dbReference type="GO" id="GO:0005765">
    <property type="term" value="C:lysosomal membrane"/>
    <property type="evidence" value="ECO:0007669"/>
    <property type="project" value="UniProtKB-SubCell"/>
</dbReference>
<dbReference type="InterPro" id="IPR050382">
    <property type="entry name" value="MFS_Na/Anion_cotransporter"/>
</dbReference>
<evidence type="ECO:0000256" key="23">
    <source>
        <dbReference type="ARBA" id="ARBA00080244"/>
    </source>
</evidence>
<gene>
    <name evidence="29" type="ORF">R5R35_007602</name>
</gene>
<keyword evidence="5" id="KW-0813">Transport</keyword>
<evidence type="ECO:0000256" key="5">
    <source>
        <dbReference type="ARBA" id="ARBA00022448"/>
    </source>
</evidence>
<dbReference type="Proteomes" id="UP001378592">
    <property type="component" value="Unassembled WGS sequence"/>
</dbReference>
<comment type="catalytic activity">
    <reaction evidence="17">
        <text>N-acetylneuraminate(in) + H(+)(in) = N-acetylneuraminate(out) + H(+)(out)</text>
        <dbReference type="Rhea" id="RHEA:28987"/>
        <dbReference type="ChEBI" id="CHEBI:15378"/>
        <dbReference type="ChEBI" id="CHEBI:35418"/>
    </reaction>
    <physiologicalReaction direction="right-to-left" evidence="17">
        <dbReference type="Rhea" id="RHEA:28989"/>
    </physiologicalReaction>
</comment>
<evidence type="ECO:0000256" key="24">
    <source>
        <dbReference type="ARBA" id="ARBA00081195"/>
    </source>
</evidence>
<feature type="transmembrane region" description="Helical" evidence="27">
    <location>
        <begin position="379"/>
        <end position="397"/>
    </location>
</feature>
<evidence type="ECO:0000256" key="14">
    <source>
        <dbReference type="ARBA" id="ARBA00023329"/>
    </source>
</evidence>
<feature type="domain" description="Major facilitator superfamily (MFS) profile" evidence="28">
    <location>
        <begin position="1"/>
        <end position="402"/>
    </location>
</feature>
<evidence type="ECO:0000256" key="13">
    <source>
        <dbReference type="ARBA" id="ARBA00023228"/>
    </source>
</evidence>
<reference evidence="29 30" key="1">
    <citation type="submission" date="2024-03" db="EMBL/GenBank/DDBJ databases">
        <title>The genome assembly and annotation of the cricket Gryllus longicercus Weissman &amp; Gray.</title>
        <authorList>
            <person name="Szrajer S."/>
            <person name="Gray D."/>
            <person name="Ylla G."/>
        </authorList>
    </citation>
    <scope>NUCLEOTIDE SEQUENCE [LARGE SCALE GENOMIC DNA]</scope>
    <source>
        <strain evidence="29">DAG 2021-001</strain>
        <tissue evidence="29">Whole body minus gut</tissue>
    </source>
</reference>
<dbReference type="InterPro" id="IPR036259">
    <property type="entry name" value="MFS_trans_sf"/>
</dbReference>
<evidence type="ECO:0000256" key="1">
    <source>
        <dbReference type="ARBA" id="ARBA00004432"/>
    </source>
</evidence>
<comment type="catalytic activity">
    <reaction evidence="18">
        <text>N-acetyl-L-aspartyl-L-glutamate(out) = N-acetyl-L-aspartyl-L-glutamate(in)</text>
        <dbReference type="Rhea" id="RHEA:72599"/>
        <dbReference type="ChEBI" id="CHEBI:76931"/>
    </reaction>
    <physiologicalReaction direction="left-to-right" evidence="18">
        <dbReference type="Rhea" id="RHEA:72600"/>
    </physiologicalReaction>
</comment>
<dbReference type="PANTHER" id="PTHR11662:SF455">
    <property type="entry name" value="GH23975P"/>
    <property type="match status" value="1"/>
</dbReference>
<protein>
    <recommendedName>
        <fullName evidence="22">Sialin</fullName>
    </recommendedName>
    <alternativeName>
        <fullName evidence="25">H(+)/nitrate cotransporter</fullName>
    </alternativeName>
    <alternativeName>
        <fullName evidence="23">H(+)/sialic acid cotransporter</fullName>
    </alternativeName>
    <alternativeName>
        <fullName evidence="24">Vesicular excitatory amino acid transporter</fullName>
    </alternativeName>
</protein>
<evidence type="ECO:0000256" key="26">
    <source>
        <dbReference type="SAM" id="MobiDB-lite"/>
    </source>
</evidence>
<evidence type="ECO:0000256" key="3">
    <source>
        <dbReference type="ARBA" id="ARBA00004638"/>
    </source>
</evidence>
<feature type="transmembrane region" description="Helical" evidence="27">
    <location>
        <begin position="29"/>
        <end position="49"/>
    </location>
</feature>
<evidence type="ECO:0000256" key="6">
    <source>
        <dbReference type="ARBA" id="ARBA00022475"/>
    </source>
</evidence>
<dbReference type="FunFam" id="1.20.1250.20:FF:000003">
    <property type="entry name" value="Solute carrier family 17 member 3"/>
    <property type="match status" value="1"/>
</dbReference>
<dbReference type="SUPFAM" id="SSF103473">
    <property type="entry name" value="MFS general substrate transporter"/>
    <property type="match status" value="1"/>
</dbReference>
<sequence length="427" mass="47127">MTSIKEVTLENGTVIEEQEFDWSTQLQGYILGSYFYGYITTQILGGWLAARLGGNVLFGFGIAVTSFLTLLTPVLVKLNVYIFIAIRVIEGIFEGVSYPSMHDVWANWAPPLERSRLATIGYSGSYVGTVVAMTLSGVLAEQAGWPSVFYVFGCVGAVWYLGWLLLVKRRPEDDKYIDPLELKYIRTCLGPLEGNHKNVSHPWGKFFLSPPVWAIIIANFSENWGFYTLLTQLPIFMKDTLGFDLQQAGFLSALPYLVVAFTIQLAGHIADHILTRNYLSTTQVRKIFCSGAFICQSSFMLLASFLLTPAGAVTCLTLAVGLGAFAMAGFFVNHLDLAPLHASVLMGICNTAGTLPGIISPTITGYIVPNRTKDEWRVVFYISSAIYFIGALVYGLFASGERQSWAGDARDEVTESSPIKESYHNKR</sequence>
<evidence type="ECO:0000256" key="16">
    <source>
        <dbReference type="ARBA" id="ARBA00050554"/>
    </source>
</evidence>
<feature type="transmembrane region" description="Helical" evidence="27">
    <location>
        <begin position="206"/>
        <end position="227"/>
    </location>
</feature>
<feature type="transmembrane region" description="Helical" evidence="27">
    <location>
        <begin position="287"/>
        <end position="305"/>
    </location>
</feature>
<keyword evidence="30" id="KW-1185">Reference proteome</keyword>
<keyword evidence="7 27" id="KW-0812">Transmembrane</keyword>
<comment type="catalytic activity">
    <reaction evidence="20">
        <text>D-glucuronate(out) + H(+)(out) = D-glucuronate(in) + H(+)(in)</text>
        <dbReference type="Rhea" id="RHEA:72591"/>
        <dbReference type="ChEBI" id="CHEBI:15378"/>
        <dbReference type="ChEBI" id="CHEBI:58720"/>
    </reaction>
    <physiologicalReaction direction="left-to-right" evidence="20">
        <dbReference type="Rhea" id="RHEA:72592"/>
    </physiologicalReaction>
</comment>
<feature type="transmembrane region" description="Helical" evidence="27">
    <location>
        <begin position="145"/>
        <end position="166"/>
    </location>
</feature>
<dbReference type="GO" id="GO:0046942">
    <property type="term" value="P:carboxylic acid transport"/>
    <property type="evidence" value="ECO:0007669"/>
    <property type="project" value="UniProtKB-ARBA"/>
</dbReference>
<dbReference type="FunFam" id="1.20.1250.20:FF:000067">
    <property type="entry name" value="sialin isoform X2"/>
    <property type="match status" value="1"/>
</dbReference>
<feature type="region of interest" description="Disordered" evidence="26">
    <location>
        <begin position="408"/>
        <end position="427"/>
    </location>
</feature>
<evidence type="ECO:0000256" key="20">
    <source>
        <dbReference type="ARBA" id="ARBA00051612"/>
    </source>
</evidence>
<dbReference type="GO" id="GO:0006820">
    <property type="term" value="P:monoatomic anion transport"/>
    <property type="evidence" value="ECO:0007669"/>
    <property type="project" value="TreeGrafter"/>
</dbReference>
<comment type="subcellular location">
    <subcellularLocation>
        <location evidence="2">Basolateral cell membrane</location>
        <topology evidence="2">Multi-pass membrane protein</topology>
    </subcellularLocation>
    <subcellularLocation>
        <location evidence="3">Cytoplasmic vesicle</location>
        <location evidence="3">Secretory vesicle membrane</location>
        <topology evidence="3">Multi-pass membrane protein</topology>
    </subcellularLocation>
    <subcellularLocation>
        <location evidence="1">Cytoplasmic vesicle</location>
        <location evidence="1">Secretory vesicle</location>
        <location evidence="1">Synaptic vesicle membrane</location>
    </subcellularLocation>
    <subcellularLocation>
        <location evidence="4">Lysosome membrane</location>
    </subcellularLocation>
</comment>
<keyword evidence="14" id="KW-0968">Cytoplasmic vesicle</keyword>
<proteinExistence type="predicted"/>
<dbReference type="GO" id="GO:0016323">
    <property type="term" value="C:basolateral plasma membrane"/>
    <property type="evidence" value="ECO:0007669"/>
    <property type="project" value="UniProtKB-SubCell"/>
</dbReference>
<dbReference type="PROSITE" id="PS50850">
    <property type="entry name" value="MFS"/>
    <property type="match status" value="1"/>
</dbReference>
<comment type="caution">
    <text evidence="29">The sequence shown here is derived from an EMBL/GenBank/DDBJ whole genome shotgun (WGS) entry which is preliminary data.</text>
</comment>
<evidence type="ECO:0000256" key="11">
    <source>
        <dbReference type="ARBA" id="ARBA00023136"/>
    </source>
</evidence>
<dbReference type="PANTHER" id="PTHR11662">
    <property type="entry name" value="SOLUTE CARRIER FAMILY 17"/>
    <property type="match status" value="1"/>
</dbReference>
<keyword evidence="10" id="KW-0770">Synapse</keyword>
<evidence type="ECO:0000256" key="7">
    <source>
        <dbReference type="ARBA" id="ARBA00022692"/>
    </source>
</evidence>
<evidence type="ECO:0000256" key="12">
    <source>
        <dbReference type="ARBA" id="ARBA00023180"/>
    </source>
</evidence>
<feature type="transmembrane region" description="Helical" evidence="27">
    <location>
        <begin position="247"/>
        <end position="266"/>
    </location>
</feature>
<keyword evidence="9 27" id="KW-1133">Transmembrane helix</keyword>
<dbReference type="Gene3D" id="1.20.1250.20">
    <property type="entry name" value="MFS general substrate transporter like domains"/>
    <property type="match status" value="2"/>
</dbReference>
<evidence type="ECO:0000256" key="17">
    <source>
        <dbReference type="ARBA" id="ARBA00050625"/>
    </source>
</evidence>
<dbReference type="GO" id="GO:0015293">
    <property type="term" value="F:symporter activity"/>
    <property type="evidence" value="ECO:0007669"/>
    <property type="project" value="UniProtKB-KW"/>
</dbReference>
<evidence type="ECO:0000313" key="30">
    <source>
        <dbReference type="Proteomes" id="UP001378592"/>
    </source>
</evidence>
<evidence type="ECO:0000256" key="8">
    <source>
        <dbReference type="ARBA" id="ARBA00022847"/>
    </source>
</evidence>
<feature type="transmembrane region" description="Helical" evidence="27">
    <location>
        <begin position="344"/>
        <end position="367"/>
    </location>
</feature>
<dbReference type="Pfam" id="PF07690">
    <property type="entry name" value="MFS_1"/>
    <property type="match status" value="1"/>
</dbReference>
<feature type="transmembrane region" description="Helical" evidence="27">
    <location>
        <begin position="56"/>
        <end position="74"/>
    </location>
</feature>
<comment type="catalytic activity">
    <reaction evidence="15">
        <text>2 nitrate(out) + H(+)(out) = 2 nitrate(in) + H(+)(in)</text>
        <dbReference type="Rhea" id="RHEA:71539"/>
        <dbReference type="ChEBI" id="CHEBI:15378"/>
        <dbReference type="ChEBI" id="CHEBI:17632"/>
    </reaction>
    <physiologicalReaction direction="left-to-right" evidence="15">
        <dbReference type="Rhea" id="RHEA:71540"/>
    </physiologicalReaction>
</comment>
<name>A0AAN9WD67_9ORTH</name>
<evidence type="ECO:0000256" key="19">
    <source>
        <dbReference type="ARBA" id="ARBA00051447"/>
    </source>
</evidence>
<keyword evidence="11 27" id="KW-0472">Membrane</keyword>
<evidence type="ECO:0000256" key="21">
    <source>
        <dbReference type="ARBA" id="ARBA00056891"/>
    </source>
</evidence>
<dbReference type="GO" id="GO:0030672">
    <property type="term" value="C:synaptic vesicle membrane"/>
    <property type="evidence" value="ECO:0007669"/>
    <property type="project" value="UniProtKB-SubCell"/>
</dbReference>
<dbReference type="AlphaFoldDB" id="A0AAN9WD67"/>
<organism evidence="29 30">
    <name type="scientific">Gryllus longicercus</name>
    <dbReference type="NCBI Taxonomy" id="2509291"/>
    <lineage>
        <taxon>Eukaryota</taxon>
        <taxon>Metazoa</taxon>
        <taxon>Ecdysozoa</taxon>
        <taxon>Arthropoda</taxon>
        <taxon>Hexapoda</taxon>
        <taxon>Insecta</taxon>
        <taxon>Pterygota</taxon>
        <taxon>Neoptera</taxon>
        <taxon>Polyneoptera</taxon>
        <taxon>Orthoptera</taxon>
        <taxon>Ensifera</taxon>
        <taxon>Gryllidea</taxon>
        <taxon>Grylloidea</taxon>
        <taxon>Gryllidae</taxon>
        <taxon>Gryllinae</taxon>
        <taxon>Gryllus</taxon>
    </lineage>
</organism>
<comment type="function">
    <text evidence="21">Receptor for CM101, a polysaccharide produced by group B Streptococcus with antipathoangiogenic properties.</text>
</comment>
<evidence type="ECO:0000256" key="4">
    <source>
        <dbReference type="ARBA" id="ARBA00004656"/>
    </source>
</evidence>
<keyword evidence="8" id="KW-0769">Symport</keyword>